<evidence type="ECO:0000313" key="4">
    <source>
        <dbReference type="Proteomes" id="UP000319980"/>
    </source>
</evidence>
<feature type="compositionally biased region" description="Low complexity" evidence="1">
    <location>
        <begin position="58"/>
        <end position="80"/>
    </location>
</feature>
<accession>A0A5C5TZJ1</accession>
<keyword evidence="4" id="KW-1185">Reference proteome</keyword>
<protein>
    <submittedName>
        <fullName evidence="3">Uncharacterized protein</fullName>
    </submittedName>
</protein>
<keyword evidence="2" id="KW-0732">Signal</keyword>
<feature type="compositionally biased region" description="Basic and acidic residues" evidence="1">
    <location>
        <begin position="48"/>
        <end position="57"/>
    </location>
</feature>
<evidence type="ECO:0000313" key="3">
    <source>
        <dbReference type="EMBL" id="TWT18702.1"/>
    </source>
</evidence>
<dbReference type="RefSeq" id="WP_146388805.1">
    <property type="nucleotide sequence ID" value="NZ_VOHK01000006.1"/>
</dbReference>
<comment type="caution">
    <text evidence="3">The sequence shown here is derived from an EMBL/GenBank/DDBJ whole genome shotgun (WGS) entry which is preliminary data.</text>
</comment>
<organism evidence="3 4">
    <name type="scientific">Luteimonas marina</name>
    <dbReference type="NCBI Taxonomy" id="488485"/>
    <lineage>
        <taxon>Bacteria</taxon>
        <taxon>Pseudomonadati</taxon>
        <taxon>Pseudomonadota</taxon>
        <taxon>Gammaproteobacteria</taxon>
        <taxon>Lysobacterales</taxon>
        <taxon>Lysobacteraceae</taxon>
        <taxon>Luteimonas</taxon>
    </lineage>
</organism>
<gene>
    <name evidence="3" type="ORF">FQY83_15135</name>
</gene>
<feature type="chain" id="PRO_5022977190" evidence="2">
    <location>
        <begin position="21"/>
        <end position="92"/>
    </location>
</feature>
<dbReference type="AlphaFoldDB" id="A0A5C5TZJ1"/>
<proteinExistence type="predicted"/>
<reference evidence="3 4" key="1">
    <citation type="journal article" date="2008" name="Int. J. Syst. Evol. Microbiol.">
        <title>Luteimonas marina sp. nov., isolated from seawater.</title>
        <authorList>
            <person name="Baik K.S."/>
            <person name="Park S.C."/>
            <person name="Kim M.S."/>
            <person name="Kim E.M."/>
            <person name="Park C."/>
            <person name="Chun J."/>
            <person name="Seong C.N."/>
        </authorList>
    </citation>
    <scope>NUCLEOTIDE SEQUENCE [LARGE SCALE GENOMIC DNA]</scope>
    <source>
        <strain evidence="3 4">FR1330</strain>
    </source>
</reference>
<feature type="signal peptide" evidence="2">
    <location>
        <begin position="1"/>
        <end position="20"/>
    </location>
</feature>
<evidence type="ECO:0000256" key="2">
    <source>
        <dbReference type="SAM" id="SignalP"/>
    </source>
</evidence>
<dbReference type="Proteomes" id="UP000319980">
    <property type="component" value="Unassembled WGS sequence"/>
</dbReference>
<dbReference type="EMBL" id="VOHK01000006">
    <property type="protein sequence ID" value="TWT18702.1"/>
    <property type="molecule type" value="Genomic_DNA"/>
</dbReference>
<feature type="region of interest" description="Disordered" evidence="1">
    <location>
        <begin position="39"/>
        <end position="92"/>
    </location>
</feature>
<evidence type="ECO:0000256" key="1">
    <source>
        <dbReference type="SAM" id="MobiDB-lite"/>
    </source>
</evidence>
<sequence length="92" mass="9717">MAPRLLLCLLLACAALPVVARQPAMMDANGGSAACPVTAETEVEAEAEPVRPGDKRATAPNRTRPAAARRGSEAESSARPPRWHSFLPGMIR</sequence>
<name>A0A5C5TZJ1_9GAMM</name>